<proteinExistence type="predicted"/>
<dbReference type="AlphaFoldDB" id="A0AAV7QMY3"/>
<feature type="compositionally biased region" description="Basic and acidic residues" evidence="1">
    <location>
        <begin position="192"/>
        <end position="212"/>
    </location>
</feature>
<protein>
    <submittedName>
        <fullName evidence="2">Uncharacterized protein</fullName>
    </submittedName>
</protein>
<dbReference type="EMBL" id="JANPWB010000010">
    <property type="protein sequence ID" value="KAJ1141405.1"/>
    <property type="molecule type" value="Genomic_DNA"/>
</dbReference>
<comment type="caution">
    <text evidence="2">The sequence shown here is derived from an EMBL/GenBank/DDBJ whole genome shotgun (WGS) entry which is preliminary data.</text>
</comment>
<dbReference type="Proteomes" id="UP001066276">
    <property type="component" value="Chromosome 6"/>
</dbReference>
<reference evidence="2" key="1">
    <citation type="journal article" date="2022" name="bioRxiv">
        <title>Sequencing and chromosome-scale assembly of the giantPleurodeles waltlgenome.</title>
        <authorList>
            <person name="Brown T."/>
            <person name="Elewa A."/>
            <person name="Iarovenko S."/>
            <person name="Subramanian E."/>
            <person name="Araus A.J."/>
            <person name="Petzold A."/>
            <person name="Susuki M."/>
            <person name="Suzuki K.-i.T."/>
            <person name="Hayashi T."/>
            <person name="Toyoda A."/>
            <person name="Oliveira C."/>
            <person name="Osipova E."/>
            <person name="Leigh N.D."/>
            <person name="Simon A."/>
            <person name="Yun M.H."/>
        </authorList>
    </citation>
    <scope>NUCLEOTIDE SEQUENCE</scope>
    <source>
        <strain evidence="2">20211129_DDA</strain>
        <tissue evidence="2">Liver</tissue>
    </source>
</reference>
<name>A0AAV7QMY3_PLEWA</name>
<accession>A0AAV7QMY3</accession>
<evidence type="ECO:0000256" key="1">
    <source>
        <dbReference type="SAM" id="MobiDB-lite"/>
    </source>
</evidence>
<keyword evidence="3" id="KW-1185">Reference proteome</keyword>
<feature type="region of interest" description="Disordered" evidence="1">
    <location>
        <begin position="190"/>
        <end position="252"/>
    </location>
</feature>
<sequence length="252" mass="27519">MRQDPQGTLSRQHLGLLFQHFLRGTAPLGSASFKRYLPVSSQQWEWVWGGVTRVLRPPRRETADPGPQTLRSLQPLVLNRRPLGSSAMAALKKSDTPQEEQGGCFAGLGSGSPKPRQKYGGMFCNVEGAFENKTLDFDSLSVCSRTSGGSSLERGHPRINGEASAGRESSRRQSKGSCLERGYLRINSAASRSRESSTVWREDGHLEMERSRTASNESGIMVDELAQEESGTHGAGAATGQEEVMPNQVTKR</sequence>
<organism evidence="2 3">
    <name type="scientific">Pleurodeles waltl</name>
    <name type="common">Iberian ribbed newt</name>
    <dbReference type="NCBI Taxonomy" id="8319"/>
    <lineage>
        <taxon>Eukaryota</taxon>
        <taxon>Metazoa</taxon>
        <taxon>Chordata</taxon>
        <taxon>Craniata</taxon>
        <taxon>Vertebrata</taxon>
        <taxon>Euteleostomi</taxon>
        <taxon>Amphibia</taxon>
        <taxon>Batrachia</taxon>
        <taxon>Caudata</taxon>
        <taxon>Salamandroidea</taxon>
        <taxon>Salamandridae</taxon>
        <taxon>Pleurodelinae</taxon>
        <taxon>Pleurodeles</taxon>
    </lineage>
</organism>
<feature type="region of interest" description="Disordered" evidence="1">
    <location>
        <begin position="146"/>
        <end position="178"/>
    </location>
</feature>
<evidence type="ECO:0000313" key="3">
    <source>
        <dbReference type="Proteomes" id="UP001066276"/>
    </source>
</evidence>
<evidence type="ECO:0000313" key="2">
    <source>
        <dbReference type="EMBL" id="KAJ1141405.1"/>
    </source>
</evidence>
<gene>
    <name evidence="2" type="ORF">NDU88_007738</name>
</gene>